<dbReference type="KEGG" id="tae:TepiRe1_0781"/>
<dbReference type="KEGG" id="tep:TepRe1_0721"/>
<dbReference type="Gene3D" id="3.40.50.2300">
    <property type="match status" value="2"/>
</dbReference>
<dbReference type="HOGENOM" id="CLU_037628_3_2_9"/>
<dbReference type="InterPro" id="IPR050555">
    <property type="entry name" value="Bact_Solute-Bind_Prot2"/>
</dbReference>
<dbReference type="Pfam" id="PF13407">
    <property type="entry name" value="Peripla_BP_4"/>
    <property type="match status" value="1"/>
</dbReference>
<evidence type="ECO:0000313" key="4">
    <source>
        <dbReference type="EMBL" id="CCP25485.1"/>
    </source>
</evidence>
<accession>L0RWY4</accession>
<organism evidence="4 5">
    <name type="scientific">Tepidanaerobacter acetatoxydans (strain DSM 21804 / JCM 16047 / Re1)</name>
    <dbReference type="NCBI Taxonomy" id="1209989"/>
    <lineage>
        <taxon>Bacteria</taxon>
        <taxon>Bacillati</taxon>
        <taxon>Bacillota</taxon>
        <taxon>Clostridia</taxon>
        <taxon>Thermosediminibacterales</taxon>
        <taxon>Tepidanaerobacteraceae</taxon>
        <taxon>Tepidanaerobacter</taxon>
    </lineage>
</organism>
<sequence length="360" mass="39792">MRRFLSLILTVAMVVLLLAGCGSNNSATSPEEPKEQAETKSFKIGVVIPSGDHGFTGESVAHAKMEAEALMTEYDGLEIVVKDGLEASDQITSIENLLAGGDVDLIMLWPMEGEALRSAAQSIIDSGVELVVYDRLISNFEGLVGEIMGDNVGIGKMMGEYINKYYADMDSVQYLRFVGDSSTVTSQRNEGMDEVIEPKFKQVANTFVTDWSTETAQGQMEDWLNAHTVEEIEELDLIVTHDDEIVDGLMNALEAYSGPAKINIKLITSVGGREDTLVKFENTKLPVKFCTFYFAPSFIREALRLSVAHLYGEEYTGANLVNGQYLIPSFSISNAGDATYDFEEYRNSDIYKERYSIGKF</sequence>
<dbReference type="eggNOG" id="COG1879">
    <property type="taxonomic scope" value="Bacteria"/>
</dbReference>
<accession>F4LWK6</accession>
<dbReference type="EMBL" id="HF563609">
    <property type="protein sequence ID" value="CCP25485.1"/>
    <property type="molecule type" value="Genomic_DNA"/>
</dbReference>
<feature type="signal peptide" evidence="2">
    <location>
        <begin position="1"/>
        <end position="27"/>
    </location>
</feature>
<comment type="subcellular location">
    <subcellularLocation>
        <location evidence="1">Cell envelope</location>
    </subcellularLocation>
</comment>
<name>F4LWK6_TEPAE</name>
<evidence type="ECO:0000256" key="2">
    <source>
        <dbReference type="SAM" id="SignalP"/>
    </source>
</evidence>
<dbReference type="GO" id="GO:0030288">
    <property type="term" value="C:outer membrane-bounded periplasmic space"/>
    <property type="evidence" value="ECO:0007669"/>
    <property type="project" value="TreeGrafter"/>
</dbReference>
<keyword evidence="2" id="KW-0732">Signal</keyword>
<dbReference type="InterPro" id="IPR025997">
    <property type="entry name" value="SBP_2_dom"/>
</dbReference>
<evidence type="ECO:0000259" key="3">
    <source>
        <dbReference type="Pfam" id="PF13407"/>
    </source>
</evidence>
<feature type="chain" id="PRO_5003317161" evidence="2">
    <location>
        <begin position="28"/>
        <end position="360"/>
    </location>
</feature>
<evidence type="ECO:0000313" key="5">
    <source>
        <dbReference type="Proteomes" id="UP000010802"/>
    </source>
</evidence>
<dbReference type="RefSeq" id="WP_013777831.1">
    <property type="nucleotide sequence ID" value="NC_015519.1"/>
</dbReference>
<keyword evidence="5" id="KW-1185">Reference proteome</keyword>
<proteinExistence type="predicted"/>
<dbReference type="PANTHER" id="PTHR30036">
    <property type="entry name" value="D-XYLOSE-BINDING PERIPLASMIC PROTEIN"/>
    <property type="match status" value="1"/>
</dbReference>
<dbReference type="PATRIC" id="fig|1209989.3.peg.863"/>
<evidence type="ECO:0000256" key="1">
    <source>
        <dbReference type="ARBA" id="ARBA00004196"/>
    </source>
</evidence>
<reference evidence="5" key="1">
    <citation type="journal article" date="2013" name="Genome Announc.">
        <title>First genome sequence of a syntrophic acetate-oxidizing bacterium, Tepidanaerobacter acetatoxydans strain Re1.</title>
        <authorList>
            <person name="Manzoor S."/>
            <person name="Bongcam-Rudloff E."/>
            <person name="Schnurer A."/>
            <person name="Muller B."/>
        </authorList>
    </citation>
    <scope>NUCLEOTIDE SEQUENCE [LARGE SCALE GENOMIC DNA]</scope>
    <source>
        <strain evidence="5">Re1</strain>
    </source>
</reference>
<dbReference type="OrthoDB" id="9769193at2"/>
<protein>
    <submittedName>
        <fullName evidence="4">Periplasmic binding protein/LacI transcriptional regulator</fullName>
    </submittedName>
</protein>
<dbReference type="InterPro" id="IPR028082">
    <property type="entry name" value="Peripla_BP_I"/>
</dbReference>
<dbReference type="PROSITE" id="PS51257">
    <property type="entry name" value="PROKAR_LIPOPROTEIN"/>
    <property type="match status" value="1"/>
</dbReference>
<feature type="domain" description="Periplasmic binding protein" evidence="3">
    <location>
        <begin position="44"/>
        <end position="286"/>
    </location>
</feature>
<dbReference type="AlphaFoldDB" id="F4LWK6"/>
<gene>
    <name evidence="4" type="ordered locus">TEPIRE1_0781</name>
</gene>
<dbReference type="STRING" id="1209989.TepRe1_0721"/>
<dbReference type="SUPFAM" id="SSF53822">
    <property type="entry name" value="Periplasmic binding protein-like I"/>
    <property type="match status" value="1"/>
</dbReference>
<dbReference type="Proteomes" id="UP000010802">
    <property type="component" value="Chromosome"/>
</dbReference>
<dbReference type="CDD" id="cd01536">
    <property type="entry name" value="PBP1_ABC_sugar_binding-like"/>
    <property type="match status" value="1"/>
</dbReference>
<dbReference type="GO" id="GO:0030246">
    <property type="term" value="F:carbohydrate binding"/>
    <property type="evidence" value="ECO:0007669"/>
    <property type="project" value="TreeGrafter"/>
</dbReference>